<organism evidence="1 2">
    <name type="scientific">Violaceomyces palustris</name>
    <dbReference type="NCBI Taxonomy" id="1673888"/>
    <lineage>
        <taxon>Eukaryota</taxon>
        <taxon>Fungi</taxon>
        <taxon>Dikarya</taxon>
        <taxon>Basidiomycota</taxon>
        <taxon>Ustilaginomycotina</taxon>
        <taxon>Ustilaginomycetes</taxon>
        <taxon>Violaceomycetales</taxon>
        <taxon>Violaceomycetaceae</taxon>
        <taxon>Violaceomyces</taxon>
    </lineage>
</organism>
<keyword evidence="2" id="KW-1185">Reference proteome</keyword>
<name>A0ACD0P1E5_9BASI</name>
<keyword evidence="1" id="KW-0645">Protease</keyword>
<gene>
    <name evidence="1" type="ORF">IE53DRAFT_35403</name>
</gene>
<reference evidence="1 2" key="1">
    <citation type="journal article" date="2018" name="Mol. Biol. Evol.">
        <title>Broad Genomic Sampling Reveals a Smut Pathogenic Ancestry of the Fungal Clade Ustilaginomycotina.</title>
        <authorList>
            <person name="Kijpornyongpan T."/>
            <person name="Mondo S.J."/>
            <person name="Barry K."/>
            <person name="Sandor L."/>
            <person name="Lee J."/>
            <person name="Lipzen A."/>
            <person name="Pangilinan J."/>
            <person name="LaButti K."/>
            <person name="Hainaut M."/>
            <person name="Henrissat B."/>
            <person name="Grigoriev I.V."/>
            <person name="Spatafora J.W."/>
            <person name="Aime M.C."/>
        </authorList>
    </citation>
    <scope>NUCLEOTIDE SEQUENCE [LARGE SCALE GENOMIC DNA]</scope>
    <source>
        <strain evidence="1 2">SA 807</strain>
    </source>
</reference>
<accession>A0ACD0P1E5</accession>
<evidence type="ECO:0000313" key="1">
    <source>
        <dbReference type="EMBL" id="PWN51826.1"/>
    </source>
</evidence>
<keyword evidence="1" id="KW-0378">Hydrolase</keyword>
<proteinExistence type="predicted"/>
<dbReference type="EMBL" id="KZ819815">
    <property type="protein sequence ID" value="PWN51826.1"/>
    <property type="molecule type" value="Genomic_DNA"/>
</dbReference>
<evidence type="ECO:0000313" key="2">
    <source>
        <dbReference type="Proteomes" id="UP000245626"/>
    </source>
</evidence>
<dbReference type="Proteomes" id="UP000245626">
    <property type="component" value="Unassembled WGS sequence"/>
</dbReference>
<protein>
    <submittedName>
        <fullName evidence="1">Acid protease</fullName>
    </submittedName>
</protein>
<sequence>MSSSIKAVSLATLLLLASAAGSLAAPASAAGEGASNPSLSIPIVRRTPKQRTLNETMAWANAHRAHLQSKYNIGRAKGKQKERRDGAATLINLEHDSTWLAPVQGGTPSQTFNVVLDTGSSDLWLDQNKYSPSSSSSFSNVSTPFSIKYGSGEVAGYLATDDFSLAGTTVDGLTFAVADEISQGLLDSNIAGIMGMAFQRLSSSGAQPFWEKANIDTFSFFLNRDIVTSSNYNRQESYGGIFTLGGTNSSLYTGAINYIDVIEELYWMLNLGGVTAHGSSVDLGSTTKAAIDTGTTLIGGPDSVIENLYAQIPGSSALSGSEGYYTYPCSTTVNATLTFGNKQYQIADVDMQASVLDNSGTVCMGAFFGAGTSSLDDLQWIVGDSFLKSVYSVFTTSGGSARIGFASLASGLNSGTTSTTVNGATSTSSSALSFARPSPLAFILVVASGAIALGLF</sequence>